<keyword evidence="5" id="KW-0378">Hydrolase</keyword>
<dbReference type="Gene3D" id="3.30.830.10">
    <property type="entry name" value="Metalloenzyme, LuxS/M16 peptidase-like"/>
    <property type="match status" value="3"/>
</dbReference>
<dbReference type="Pfam" id="PF05193">
    <property type="entry name" value="Peptidase_M16_C"/>
    <property type="match status" value="2"/>
</dbReference>
<keyword evidence="12" id="KW-1185">Reference proteome</keyword>
<feature type="domain" description="Peptidase M16 C-terminal" evidence="10">
    <location>
        <begin position="208"/>
        <end position="384"/>
    </location>
</feature>
<dbReference type="EMBL" id="CP011797">
    <property type="protein sequence ID" value="ATX77700.1"/>
    <property type="molecule type" value="Genomic_DNA"/>
</dbReference>
<keyword evidence="3" id="KW-0645">Protease</keyword>
<evidence type="ECO:0000313" key="11">
    <source>
        <dbReference type="EMBL" id="ATX77700.1"/>
    </source>
</evidence>
<dbReference type="AlphaFoldDB" id="A0A2K8KSJ0"/>
<proteinExistence type="inferred from homology"/>
<keyword evidence="4" id="KW-0479">Metal-binding</keyword>
<name>A0A2K8KSJ0_9GAMM</name>
<evidence type="ECO:0000256" key="3">
    <source>
        <dbReference type="ARBA" id="ARBA00022670"/>
    </source>
</evidence>
<dbReference type="OrthoDB" id="9811314at2"/>
<dbReference type="RefSeq" id="WP_100257940.1">
    <property type="nucleotide sequence ID" value="NZ_CP011797.1"/>
</dbReference>
<evidence type="ECO:0000313" key="12">
    <source>
        <dbReference type="Proteomes" id="UP000229757"/>
    </source>
</evidence>
<evidence type="ECO:0000256" key="4">
    <source>
        <dbReference type="ARBA" id="ARBA00022723"/>
    </source>
</evidence>
<sequence>MHYSIKIRRLLAGLVVLLTLAFSSCSFLPTQGDYSAESTSGVPKLYLWQNKNSDSNNEVTLKLVVRIGSLQETDSQLGYAHFVEHMAFNGSAKFPDGALQTRLKELGLSIGAHSNAVTTFDRTVYTLDLKSANTDKLAGAVEILSEWVSAIEFSEIGVKQEKDVLLQELGRAADAETVTAQAFQGRYAGTQQLNRKPIGTAESIQSATPALLTAFYKKWYVAENMAIIIAGDINTDFTQGIFDQYFQPNSTSTYIEPTAYPINFSNSANYLLFSDQFTQTNSVGLNFITAIEPISQTDDYLPMLAWQAGLDIWLDRVDESAHRQNLELSAGYDWEHPDTTQRIVTLRADVPDGKFQQVISLLETERLSLIRNGISQFELDQLRTAWLEHEQAQQDSADHLANQLELLFLDGWPVRGQKKWLKALKRELPNLTTDDVQNAFKQVTDTQHRIRILTKPAAAAPSEEQVREWLTSVSLATAVVPNQGDELPQLDLEIAPKPSYGVSSKKEYDNEVTEWSLGNGMTIRHRYDNNYEGVEFNLAGLGGLAAVSPAETPSARHATTVLNRAGLRNLDAFELEQWLNENDMSIFPSYTLSSRGLYGYSPSERAMDWLRLLHIALTEGRFPAATVQAVQQAQVTLRFQLPRGAIQVAQNEWHPLLNNWLSEALFQNLREELGLVYAINNWLKADSLDWPVYSLVIASDVAPEQVEDYVAAVQSLLDALIQQPPDSATIQGWMQTIHADSATFIESTENQALLLARAEEFERSVSDVIKPFDPDTTLTGQDLADLLAQFRNDPAILVQYIWLP</sequence>
<evidence type="ECO:0000256" key="1">
    <source>
        <dbReference type="ARBA" id="ARBA00001947"/>
    </source>
</evidence>
<evidence type="ECO:0000256" key="2">
    <source>
        <dbReference type="ARBA" id="ARBA00007261"/>
    </source>
</evidence>
<comment type="similarity">
    <text evidence="2 8">Belongs to the peptidase M16 family.</text>
</comment>
<dbReference type="KEGG" id="rfo:REIFOR_02575"/>
<dbReference type="PROSITE" id="PS51257">
    <property type="entry name" value="PROKAR_LIPOPROTEIN"/>
    <property type="match status" value="1"/>
</dbReference>
<dbReference type="PROSITE" id="PS00143">
    <property type="entry name" value="INSULINASE"/>
    <property type="match status" value="1"/>
</dbReference>
<feature type="domain" description="Peptidase M16 N-terminal" evidence="9">
    <location>
        <begin position="52"/>
        <end position="176"/>
    </location>
</feature>
<dbReference type="InterPro" id="IPR011765">
    <property type="entry name" value="Pept_M16_N"/>
</dbReference>
<comment type="cofactor">
    <cofactor evidence="1">
        <name>Zn(2+)</name>
        <dbReference type="ChEBI" id="CHEBI:29105"/>
    </cofactor>
</comment>
<dbReference type="InterPro" id="IPR050626">
    <property type="entry name" value="Peptidase_M16"/>
</dbReference>
<dbReference type="GO" id="GO:0046872">
    <property type="term" value="F:metal ion binding"/>
    <property type="evidence" value="ECO:0007669"/>
    <property type="project" value="UniProtKB-KW"/>
</dbReference>
<accession>A0A2K8KSJ0</accession>
<dbReference type="InterPro" id="IPR007863">
    <property type="entry name" value="Peptidase_M16_C"/>
</dbReference>
<evidence type="ECO:0000256" key="5">
    <source>
        <dbReference type="ARBA" id="ARBA00022801"/>
    </source>
</evidence>
<dbReference type="PANTHER" id="PTHR43690">
    <property type="entry name" value="NARDILYSIN"/>
    <property type="match status" value="1"/>
</dbReference>
<dbReference type="Pfam" id="PF00675">
    <property type="entry name" value="Peptidase_M16"/>
    <property type="match status" value="1"/>
</dbReference>
<evidence type="ECO:0000259" key="9">
    <source>
        <dbReference type="Pfam" id="PF00675"/>
    </source>
</evidence>
<dbReference type="InterPro" id="IPR011249">
    <property type="entry name" value="Metalloenz_LuxS/M16"/>
</dbReference>
<evidence type="ECO:0000256" key="6">
    <source>
        <dbReference type="ARBA" id="ARBA00022833"/>
    </source>
</evidence>
<evidence type="ECO:0000256" key="7">
    <source>
        <dbReference type="ARBA" id="ARBA00023049"/>
    </source>
</evidence>
<dbReference type="GO" id="GO:0006508">
    <property type="term" value="P:proteolysis"/>
    <property type="evidence" value="ECO:0007669"/>
    <property type="project" value="UniProtKB-KW"/>
</dbReference>
<dbReference type="InterPro" id="IPR001431">
    <property type="entry name" value="Pept_M16_Zn_BS"/>
</dbReference>
<dbReference type="GO" id="GO:0004222">
    <property type="term" value="F:metalloendopeptidase activity"/>
    <property type="evidence" value="ECO:0007669"/>
    <property type="project" value="InterPro"/>
</dbReference>
<reference evidence="11 12" key="1">
    <citation type="journal article" date="2017" name="Environ. Microbiol.">
        <title>Genomic and physiological analyses of 'Reinekea forsetii' reveal a versatile opportunistic lifestyle during spring algae blooms.</title>
        <authorList>
            <person name="Avci B."/>
            <person name="Hahnke R.L."/>
            <person name="Chafee M."/>
            <person name="Fischer T."/>
            <person name="Gruber-Vodicka H."/>
            <person name="Tegetmeyer H.E."/>
            <person name="Harder J."/>
            <person name="Fuchs B.M."/>
            <person name="Amann R.I."/>
            <person name="Teeling H."/>
        </authorList>
    </citation>
    <scope>NUCLEOTIDE SEQUENCE [LARGE SCALE GENOMIC DNA]</scope>
    <source>
        <strain evidence="11 12">Hel1_31_D35</strain>
    </source>
</reference>
<evidence type="ECO:0000259" key="10">
    <source>
        <dbReference type="Pfam" id="PF05193"/>
    </source>
</evidence>
<dbReference type="Proteomes" id="UP000229757">
    <property type="component" value="Chromosome"/>
</dbReference>
<dbReference type="SUPFAM" id="SSF63411">
    <property type="entry name" value="LuxS/MPP-like metallohydrolase"/>
    <property type="match status" value="4"/>
</dbReference>
<evidence type="ECO:0000256" key="8">
    <source>
        <dbReference type="RuleBase" id="RU004447"/>
    </source>
</evidence>
<organism evidence="11 12">
    <name type="scientific">Reinekea forsetii</name>
    <dbReference type="NCBI Taxonomy" id="1336806"/>
    <lineage>
        <taxon>Bacteria</taxon>
        <taxon>Pseudomonadati</taxon>
        <taxon>Pseudomonadota</taxon>
        <taxon>Gammaproteobacteria</taxon>
        <taxon>Oceanospirillales</taxon>
        <taxon>Saccharospirillaceae</taxon>
        <taxon>Reinekea</taxon>
    </lineage>
</organism>
<feature type="domain" description="Peptidase M16 C-terminal" evidence="10">
    <location>
        <begin position="629"/>
        <end position="727"/>
    </location>
</feature>
<protein>
    <submittedName>
        <fullName evidence="11">Peptidase, M16B family</fullName>
    </submittedName>
</protein>
<keyword evidence="6" id="KW-0862">Zinc</keyword>
<keyword evidence="7" id="KW-0482">Metalloprotease</keyword>
<dbReference type="PANTHER" id="PTHR43690:SF17">
    <property type="entry name" value="PROTEIN YHJJ"/>
    <property type="match status" value="1"/>
</dbReference>
<gene>
    <name evidence="11" type="ORF">REIFOR_02575</name>
</gene>